<dbReference type="PANTHER" id="PTHR45982">
    <property type="entry name" value="REGULATOR OF CHROMOSOME CONDENSATION"/>
    <property type="match status" value="1"/>
</dbReference>
<dbReference type="Gene3D" id="1.20.1280.50">
    <property type="match status" value="1"/>
</dbReference>
<feature type="compositionally biased region" description="Gly residues" evidence="2">
    <location>
        <begin position="521"/>
        <end position="533"/>
    </location>
</feature>
<dbReference type="InterPro" id="IPR051553">
    <property type="entry name" value="Ran_GTPase-activating"/>
</dbReference>
<dbReference type="OrthoDB" id="61110at2759"/>
<feature type="repeat" description="RCC1" evidence="1">
    <location>
        <begin position="75"/>
        <end position="129"/>
    </location>
</feature>
<sequence length="542" mass="58024">MATIESVASDVLLDQILPLLENADIASLSQTSRAFHTLTDEEILWRRKVQADFNLPPQPARQSGWKELYRGLATARTFTWGSTGNGRLGHSWPGRVGAVSRPKEVREVRGECIVDIVAGGFGFHALTSKGKVYGWGTVGPFGVHERPEARPKRVNFPGYVKTRAISAGRSHMIALDDAGKLWEWHSFKDIDLGTIGFPGLEEKEFVSISAGWGFSAALVRKHGIVVWWEDDTMYDLRADYVTVPGTEDVVAMSAGAGFLVYLTASGDVYRVTTHSESDLLSTPPVHLERFSQPQAAGSAHLSGNFNSFAVFNTATGAVLLGSKDTSTTPDSEPLTPPELQSRGVISVAWGDYHALACCEDGTLLSWGKESQSCGCLGLGPHLEVREKNLEGYQQDADGIKMTKATTVDMPGKVFAVAAGGWHSGALCVMDDEYESENEDHSKILGGTVHVGVRGGIMRPPPVWNPGPVMMPGPVITQLGEGGEMQPVTGEQAPEGHPSHHNLGPLFLRRPRVSGEGFAQDGQGGSEGGEGSSGGLAAEPDNT</sequence>
<evidence type="ECO:0000256" key="2">
    <source>
        <dbReference type="SAM" id="MobiDB-lite"/>
    </source>
</evidence>
<evidence type="ECO:0000259" key="3">
    <source>
        <dbReference type="Pfam" id="PF12937"/>
    </source>
</evidence>
<name>A0A0E9NJM5_SAICN</name>
<evidence type="ECO:0000313" key="5">
    <source>
        <dbReference type="Proteomes" id="UP000033140"/>
    </source>
</evidence>
<dbReference type="InterPro" id="IPR001810">
    <property type="entry name" value="F-box_dom"/>
</dbReference>
<dbReference type="PANTHER" id="PTHR45982:SF3">
    <property type="entry name" value="F-BOX PROTEIN POF9"/>
    <property type="match status" value="1"/>
</dbReference>
<dbReference type="GO" id="GO:0005737">
    <property type="term" value="C:cytoplasm"/>
    <property type="evidence" value="ECO:0007669"/>
    <property type="project" value="TreeGrafter"/>
</dbReference>
<keyword evidence="5" id="KW-1185">Reference proteome</keyword>
<reference evidence="4 5" key="2">
    <citation type="journal article" date="2014" name="J. Gen. Appl. Microbiol.">
        <title>The early diverging ascomycetous budding yeast Saitoella complicata has three histone deacetylases belonging to the Clr6, Hos2, and Rpd3 lineages.</title>
        <authorList>
            <person name="Nishida H."/>
            <person name="Matsumoto T."/>
            <person name="Kondo S."/>
            <person name="Hamamoto M."/>
            <person name="Yoshikawa H."/>
        </authorList>
    </citation>
    <scope>NUCLEOTIDE SEQUENCE [LARGE SCALE GENOMIC DNA]</scope>
    <source>
        <strain evidence="4 5">NRRL Y-17804</strain>
    </source>
</reference>
<dbReference type="EMBL" id="BACD03000028">
    <property type="protein sequence ID" value="GAO50008.1"/>
    <property type="molecule type" value="Genomic_DNA"/>
</dbReference>
<feature type="repeat" description="RCC1" evidence="1">
    <location>
        <begin position="130"/>
        <end position="178"/>
    </location>
</feature>
<dbReference type="InterPro" id="IPR009091">
    <property type="entry name" value="RCC1/BLIP-II"/>
</dbReference>
<dbReference type="InterPro" id="IPR036047">
    <property type="entry name" value="F-box-like_dom_sf"/>
</dbReference>
<evidence type="ECO:0000313" key="4">
    <source>
        <dbReference type="EMBL" id="GAO50008.1"/>
    </source>
</evidence>
<dbReference type="GO" id="GO:0005085">
    <property type="term" value="F:guanyl-nucleotide exchange factor activity"/>
    <property type="evidence" value="ECO:0007669"/>
    <property type="project" value="TreeGrafter"/>
</dbReference>
<dbReference type="Pfam" id="PF12937">
    <property type="entry name" value="F-box-like"/>
    <property type="match status" value="1"/>
</dbReference>
<feature type="domain" description="F-box" evidence="3">
    <location>
        <begin position="12"/>
        <end position="49"/>
    </location>
</feature>
<organism evidence="4 5">
    <name type="scientific">Saitoella complicata (strain BCRC 22490 / CBS 7301 / JCM 7358 / NBRC 10748 / NRRL Y-17804)</name>
    <dbReference type="NCBI Taxonomy" id="698492"/>
    <lineage>
        <taxon>Eukaryota</taxon>
        <taxon>Fungi</taxon>
        <taxon>Dikarya</taxon>
        <taxon>Ascomycota</taxon>
        <taxon>Taphrinomycotina</taxon>
        <taxon>Taphrinomycotina incertae sedis</taxon>
        <taxon>Saitoella</taxon>
    </lineage>
</organism>
<dbReference type="Gene3D" id="2.130.10.30">
    <property type="entry name" value="Regulator of chromosome condensation 1/beta-lactamase-inhibitor protein II"/>
    <property type="match status" value="2"/>
</dbReference>
<dbReference type="AlphaFoldDB" id="A0A0E9NJM5"/>
<gene>
    <name evidence="4" type="ORF">G7K_4143-t1</name>
</gene>
<dbReference type="PROSITE" id="PS50012">
    <property type="entry name" value="RCC1_3"/>
    <property type="match status" value="3"/>
</dbReference>
<accession>A0A0E9NJM5</accession>
<evidence type="ECO:0000256" key="1">
    <source>
        <dbReference type="PROSITE-ProRule" id="PRU00235"/>
    </source>
</evidence>
<dbReference type="RefSeq" id="XP_019026250.1">
    <property type="nucleotide sequence ID" value="XM_019166726.1"/>
</dbReference>
<reference evidence="4 5" key="3">
    <citation type="journal article" date="2015" name="Genome Announc.">
        <title>Draft Genome Sequence of the Archiascomycetous Yeast Saitoella complicata.</title>
        <authorList>
            <person name="Yamauchi K."/>
            <person name="Kondo S."/>
            <person name="Hamamoto M."/>
            <person name="Takahashi Y."/>
            <person name="Ogura Y."/>
            <person name="Hayashi T."/>
            <person name="Nishida H."/>
        </authorList>
    </citation>
    <scope>NUCLEOTIDE SEQUENCE [LARGE SCALE GENOMIC DNA]</scope>
    <source>
        <strain evidence="4 5">NRRL Y-17804</strain>
    </source>
</reference>
<dbReference type="Proteomes" id="UP000033140">
    <property type="component" value="Unassembled WGS sequence"/>
</dbReference>
<dbReference type="SUPFAM" id="SSF81383">
    <property type="entry name" value="F-box domain"/>
    <property type="match status" value="1"/>
</dbReference>
<dbReference type="InterPro" id="IPR000408">
    <property type="entry name" value="Reg_chr_condens"/>
</dbReference>
<feature type="region of interest" description="Disordered" evidence="2">
    <location>
        <begin position="481"/>
        <end position="542"/>
    </location>
</feature>
<dbReference type="SUPFAM" id="SSF50985">
    <property type="entry name" value="RCC1/BLIP-II"/>
    <property type="match status" value="1"/>
</dbReference>
<protein>
    <recommendedName>
        <fullName evidence="3">F-box domain-containing protein</fullName>
    </recommendedName>
</protein>
<feature type="repeat" description="RCC1" evidence="1">
    <location>
        <begin position="361"/>
        <end position="429"/>
    </location>
</feature>
<dbReference type="STRING" id="698492.A0A0E9NJM5"/>
<proteinExistence type="predicted"/>
<dbReference type="OMA" id="DFRIAPQ"/>
<reference evidence="4 5" key="1">
    <citation type="journal article" date="2011" name="J. Gen. Appl. Microbiol.">
        <title>Draft genome sequencing of the enigmatic yeast Saitoella complicata.</title>
        <authorList>
            <person name="Nishida H."/>
            <person name="Hamamoto M."/>
            <person name="Sugiyama J."/>
        </authorList>
    </citation>
    <scope>NUCLEOTIDE SEQUENCE [LARGE SCALE GENOMIC DNA]</scope>
    <source>
        <strain evidence="4 5">NRRL Y-17804</strain>
    </source>
</reference>
<dbReference type="Pfam" id="PF13540">
    <property type="entry name" value="RCC1_2"/>
    <property type="match status" value="1"/>
</dbReference>
<comment type="caution">
    <text evidence="4">The sequence shown here is derived from an EMBL/GenBank/DDBJ whole genome shotgun (WGS) entry which is preliminary data.</text>
</comment>